<dbReference type="Gene3D" id="1.10.940.10">
    <property type="entry name" value="NusB-like"/>
    <property type="match status" value="1"/>
</dbReference>
<feature type="binding site" evidence="13">
    <location>
        <begin position="268"/>
        <end position="274"/>
    </location>
    <ligand>
        <name>S-adenosyl-L-methionine</name>
        <dbReference type="ChEBI" id="CHEBI:59789"/>
    </ligand>
</feature>
<dbReference type="Proteomes" id="UP001333102">
    <property type="component" value="Chromosome"/>
</dbReference>
<keyword evidence="9 13" id="KW-0694">RNA-binding</keyword>
<dbReference type="GO" id="GO:0032259">
    <property type="term" value="P:methylation"/>
    <property type="evidence" value="ECO:0007669"/>
    <property type="project" value="UniProtKB-KW"/>
</dbReference>
<evidence type="ECO:0000313" key="15">
    <source>
        <dbReference type="EMBL" id="WRP13389.1"/>
    </source>
</evidence>
<dbReference type="PROSITE" id="PS51686">
    <property type="entry name" value="SAM_MT_RSMB_NOP"/>
    <property type="match status" value="1"/>
</dbReference>
<dbReference type="InterPro" id="IPR035926">
    <property type="entry name" value="NusB-like_sf"/>
</dbReference>
<keyword evidence="4" id="KW-0963">Cytoplasm</keyword>
<feature type="active site" description="Nucleophile" evidence="13">
    <location>
        <position position="389"/>
    </location>
</feature>
<comment type="function">
    <text evidence="1">Specifically methylates the cytosine at position 967 (m5C967) of 16S rRNA.</text>
</comment>
<gene>
    <name evidence="15" type="primary">rsmB</name>
    <name evidence="15" type="ORF">VLY81_07975</name>
</gene>
<dbReference type="InterPro" id="IPR006027">
    <property type="entry name" value="NusB_RsmB_TIM44"/>
</dbReference>
<dbReference type="NCBIfam" id="NF011494">
    <property type="entry name" value="PRK14902.1"/>
    <property type="match status" value="1"/>
</dbReference>
<comment type="similarity">
    <text evidence="13">Belongs to the class I-like SAM-binding methyltransferase superfamily. RsmB/NOP family.</text>
</comment>
<evidence type="ECO:0000256" key="12">
    <source>
        <dbReference type="ARBA" id="ARBA00047283"/>
    </source>
</evidence>
<dbReference type="SUPFAM" id="SSF53335">
    <property type="entry name" value="S-adenosyl-L-methionine-dependent methyltransferases"/>
    <property type="match status" value="1"/>
</dbReference>
<dbReference type="PANTHER" id="PTHR22807:SF53">
    <property type="entry name" value="RIBOSOMAL RNA SMALL SUBUNIT METHYLTRANSFERASE B-RELATED"/>
    <property type="match status" value="1"/>
</dbReference>
<evidence type="ECO:0000256" key="3">
    <source>
        <dbReference type="ARBA" id="ARBA00012140"/>
    </source>
</evidence>
<name>A0ABZ1BKM3_9FIRM</name>
<dbReference type="Gene3D" id="3.30.70.1170">
    <property type="entry name" value="Sun protein, domain 3"/>
    <property type="match status" value="1"/>
</dbReference>
<proteinExistence type="inferred from homology"/>
<feature type="binding site" evidence="13">
    <location>
        <position position="319"/>
    </location>
    <ligand>
        <name>S-adenosyl-L-methionine</name>
        <dbReference type="ChEBI" id="CHEBI:59789"/>
    </ligand>
</feature>
<dbReference type="Gene3D" id="3.40.50.150">
    <property type="entry name" value="Vaccinia Virus protein VP39"/>
    <property type="match status" value="1"/>
</dbReference>
<dbReference type="InterPro" id="IPR029063">
    <property type="entry name" value="SAM-dependent_MTases_sf"/>
</dbReference>
<evidence type="ECO:0000256" key="13">
    <source>
        <dbReference type="PROSITE-ProRule" id="PRU01023"/>
    </source>
</evidence>
<dbReference type="InterPro" id="IPR023267">
    <property type="entry name" value="RCMT"/>
</dbReference>
<dbReference type="PANTHER" id="PTHR22807">
    <property type="entry name" value="NOP2 YEAST -RELATED NOL1/NOP2/FMU SUN DOMAIN-CONTAINING"/>
    <property type="match status" value="1"/>
</dbReference>
<dbReference type="Pfam" id="PF01189">
    <property type="entry name" value="Methyltr_RsmB-F"/>
    <property type="match status" value="1"/>
</dbReference>
<keyword evidence="6 13" id="KW-0489">Methyltransferase</keyword>
<evidence type="ECO:0000256" key="9">
    <source>
        <dbReference type="ARBA" id="ARBA00022884"/>
    </source>
</evidence>
<dbReference type="InterPro" id="IPR001678">
    <property type="entry name" value="MeTrfase_RsmB-F_NOP2_dom"/>
</dbReference>
<comment type="catalytic activity">
    <reaction evidence="12">
        <text>cytidine(967) in 16S rRNA + S-adenosyl-L-methionine = 5-methylcytidine(967) in 16S rRNA + S-adenosyl-L-homocysteine + H(+)</text>
        <dbReference type="Rhea" id="RHEA:42748"/>
        <dbReference type="Rhea" id="RHEA-COMP:10219"/>
        <dbReference type="Rhea" id="RHEA-COMP:10220"/>
        <dbReference type="ChEBI" id="CHEBI:15378"/>
        <dbReference type="ChEBI" id="CHEBI:57856"/>
        <dbReference type="ChEBI" id="CHEBI:59789"/>
        <dbReference type="ChEBI" id="CHEBI:74483"/>
        <dbReference type="ChEBI" id="CHEBI:82748"/>
        <dbReference type="EC" id="2.1.1.176"/>
    </reaction>
</comment>
<keyword evidence="16" id="KW-1185">Reference proteome</keyword>
<protein>
    <recommendedName>
        <fullName evidence="3">16S rRNA (cytosine(967)-C(5))-methyltransferase</fullName>
        <ecNumber evidence="3">2.1.1.176</ecNumber>
    </recommendedName>
    <alternativeName>
        <fullName evidence="10">16S rRNA m5C967 methyltransferase</fullName>
    </alternativeName>
    <alternativeName>
        <fullName evidence="11">rRNA (cytosine-C(5)-)-methyltransferase RsmB</fullName>
    </alternativeName>
</protein>
<evidence type="ECO:0000256" key="2">
    <source>
        <dbReference type="ARBA" id="ARBA00004496"/>
    </source>
</evidence>
<evidence type="ECO:0000256" key="11">
    <source>
        <dbReference type="ARBA" id="ARBA00031088"/>
    </source>
</evidence>
<reference evidence="16" key="1">
    <citation type="submission" date="2023-12" db="EMBL/GenBank/DDBJ databases">
        <title>Novel isolates from deep terrestrial aquifers shed light on the physiology and ecology of the class Limnochordia.</title>
        <authorList>
            <person name="Karnachuk O.V."/>
            <person name="Lukina A.P."/>
            <person name="Avakyan M.R."/>
            <person name="Kadnikov V."/>
            <person name="Begmatov S."/>
            <person name="Beletsky A.V."/>
            <person name="Mardanov A.V."/>
            <person name="Ravin N.V."/>
        </authorList>
    </citation>
    <scope>NUCLEOTIDE SEQUENCE [LARGE SCALE GENOMIC DNA]</scope>
    <source>
        <strain evidence="16">LN</strain>
    </source>
</reference>
<dbReference type="NCBIfam" id="TIGR00563">
    <property type="entry name" value="rsmB"/>
    <property type="match status" value="1"/>
</dbReference>
<organism evidence="15 16">
    <name type="scientific">Geochorda subterranea</name>
    <dbReference type="NCBI Taxonomy" id="3109564"/>
    <lineage>
        <taxon>Bacteria</taxon>
        <taxon>Bacillati</taxon>
        <taxon>Bacillota</taxon>
        <taxon>Limnochordia</taxon>
        <taxon>Limnochordales</taxon>
        <taxon>Geochordaceae</taxon>
        <taxon>Geochorda</taxon>
    </lineage>
</organism>
<evidence type="ECO:0000259" key="14">
    <source>
        <dbReference type="PROSITE" id="PS51686"/>
    </source>
</evidence>
<feature type="binding site" evidence="13">
    <location>
        <position position="336"/>
    </location>
    <ligand>
        <name>S-adenosyl-L-methionine</name>
        <dbReference type="ChEBI" id="CHEBI:59789"/>
    </ligand>
</feature>
<dbReference type="InterPro" id="IPR049560">
    <property type="entry name" value="MeTrfase_RsmB-F_NOP2_cat"/>
</dbReference>
<dbReference type="InterPro" id="IPR054728">
    <property type="entry name" value="RsmB-like_ferredoxin"/>
</dbReference>
<dbReference type="InterPro" id="IPR004573">
    <property type="entry name" value="rRNA_ssu_MeTfrase_B"/>
</dbReference>
<dbReference type="EMBL" id="CP141614">
    <property type="protein sequence ID" value="WRP13389.1"/>
    <property type="molecule type" value="Genomic_DNA"/>
</dbReference>
<evidence type="ECO:0000256" key="7">
    <source>
        <dbReference type="ARBA" id="ARBA00022679"/>
    </source>
</evidence>
<evidence type="ECO:0000256" key="5">
    <source>
        <dbReference type="ARBA" id="ARBA00022552"/>
    </source>
</evidence>
<keyword evidence="5" id="KW-0698">rRNA processing</keyword>
<dbReference type="EC" id="2.1.1.176" evidence="3"/>
<keyword evidence="8 13" id="KW-0949">S-adenosyl-L-methionine</keyword>
<evidence type="ECO:0000256" key="8">
    <source>
        <dbReference type="ARBA" id="ARBA00022691"/>
    </source>
</evidence>
<dbReference type="Pfam" id="PF01029">
    <property type="entry name" value="NusB"/>
    <property type="match status" value="1"/>
</dbReference>
<sequence>MESREVPGLVARRLAVQALERLEREGAYLSLALRALLARRHASPAQAAAATALATGVVRWRSRLDYALGRVSRRPRDSVDPTLWQILRVAAYEIGFSRETPAPVAVDLAVRQARDLGGGPAAFANAVLRALVREADGGLPAPSDGPLDARLAVTHSHPRWLVRRWLDRWGATTTEAILRADNEPLPLSVRVNPLRATPERLGEVWRARGVRAHPTPLVPGGLWLEGGGGAVESLPGFEEGWFTPQSEAAMLAGHVAGARAGERIADLCAAPGGKTTHLAESSGDAARIVAIDAHAARLGLVRRNARRLGLRSIRTVLGDATRVPLAPGRFDLVLLDAPCTALGTLARHPDVRWRRRLEDVEAMARLQRELLEAAVDLLRPGGRLIYSVCSFEAEETVEHVRRLSADARLERVPIPPPQAPAGLDCAQPETAEGLILLPHRCRTDGFFVVRFDRSRVTRPAGGRAAGHEK</sequence>
<dbReference type="Pfam" id="PF22458">
    <property type="entry name" value="RsmF-B_ferredox"/>
    <property type="match status" value="1"/>
</dbReference>
<evidence type="ECO:0000256" key="6">
    <source>
        <dbReference type="ARBA" id="ARBA00022603"/>
    </source>
</evidence>
<dbReference type="GO" id="GO:0008168">
    <property type="term" value="F:methyltransferase activity"/>
    <property type="evidence" value="ECO:0007669"/>
    <property type="project" value="UniProtKB-KW"/>
</dbReference>
<dbReference type="SUPFAM" id="SSF48013">
    <property type="entry name" value="NusB-like"/>
    <property type="match status" value="1"/>
</dbReference>
<feature type="domain" description="SAM-dependent MTase RsmB/NOP-type" evidence="14">
    <location>
        <begin position="177"/>
        <end position="454"/>
    </location>
</feature>
<accession>A0ABZ1BKM3</accession>
<evidence type="ECO:0000256" key="10">
    <source>
        <dbReference type="ARBA" id="ARBA00030399"/>
    </source>
</evidence>
<comment type="subcellular location">
    <subcellularLocation>
        <location evidence="2">Cytoplasm</location>
    </subcellularLocation>
</comment>
<dbReference type="CDD" id="cd02440">
    <property type="entry name" value="AdoMet_MTases"/>
    <property type="match status" value="1"/>
</dbReference>
<dbReference type="PRINTS" id="PR02008">
    <property type="entry name" value="RCMTFAMILY"/>
</dbReference>
<evidence type="ECO:0000256" key="1">
    <source>
        <dbReference type="ARBA" id="ARBA00002724"/>
    </source>
</evidence>
<evidence type="ECO:0000256" key="4">
    <source>
        <dbReference type="ARBA" id="ARBA00022490"/>
    </source>
</evidence>
<evidence type="ECO:0000313" key="16">
    <source>
        <dbReference type="Proteomes" id="UP001333102"/>
    </source>
</evidence>
<dbReference type="RefSeq" id="WP_324667634.1">
    <property type="nucleotide sequence ID" value="NZ_CP141614.1"/>
</dbReference>
<feature type="binding site" evidence="13">
    <location>
        <position position="292"/>
    </location>
    <ligand>
        <name>S-adenosyl-L-methionine</name>
        <dbReference type="ChEBI" id="CHEBI:59789"/>
    </ligand>
</feature>
<keyword evidence="7 13" id="KW-0808">Transferase</keyword>